<evidence type="ECO:0000313" key="4">
    <source>
        <dbReference type="EMBL" id="AHF23322.1"/>
    </source>
</evidence>
<organism evidence="4">
    <name type="scientific">Escherichia coli ACN001</name>
    <dbReference type="NCBI Taxonomy" id="1311757"/>
    <lineage>
        <taxon>Bacteria</taxon>
        <taxon>Pseudomonadati</taxon>
        <taxon>Pseudomonadota</taxon>
        <taxon>Gammaproteobacteria</taxon>
        <taxon>Enterobacterales</taxon>
        <taxon>Enterobacteriaceae</taxon>
        <taxon>Escherichia</taxon>
    </lineage>
</organism>
<sequence length="336" mass="37416">MFQLGIDVSKKTLDLCLLREGVKGSVKTRKLQNDINAVNAVIAWLSKQHCKPEDVHIIMEATGVYHESLAYGLHKAGGRISLANPHRAREFARGMGMLTKNDRVDAYMLACYGALKAPEPWLPPPEEVRHLSALLRRRDALVADSTREKNRLEKYLATDTPSVIAESVEAMIGQLNAEIKRLDRLIRSHLNQHPELKKDFDLLTSIKSVGYQLGLNMLVILRSHDFATAEQAAAFLGVVPVEKYSGTSVRGCPKLSKIGPPEIRAKLYLASLCGLRFNPLMKAMYERLCLRGKGKMCAIGALMRKLVHWCYGVLKTQKPFDVGYLSSYARSACKAA</sequence>
<dbReference type="NCBIfam" id="NF033542">
    <property type="entry name" value="transpos_IS110"/>
    <property type="match status" value="1"/>
</dbReference>
<keyword evidence="1" id="KW-0175">Coiled coil</keyword>
<evidence type="ECO:0000259" key="3">
    <source>
        <dbReference type="Pfam" id="PF02371"/>
    </source>
</evidence>
<reference evidence="4" key="1">
    <citation type="journal article" date="2014" name="J Glob Antimicrob Resist">
        <title>Plasmid-mediated multidrug resistance and virulence in an avian pathogenic Escherichia coli strain isolated in China.</title>
        <authorList>
            <person name="Wang X."/>
            <person name="Hao H."/>
            <person name="Xu Z."/>
            <person name="Zheng H."/>
            <person name="Liu C."/>
            <person name="Wei L."/>
            <person name="Zhang R."/>
            <person name="Bi D."/>
            <person name="Chen H."/>
            <person name="Tan C."/>
        </authorList>
    </citation>
    <scope>NUCLEOTIDE SEQUENCE</scope>
    <source>
        <strain evidence="4">ACN001</strain>
        <plasmid evidence="4">pACN001-B</plasmid>
    </source>
</reference>
<protein>
    <submittedName>
        <fullName evidence="4">Putative invertase</fullName>
    </submittedName>
</protein>
<dbReference type="Pfam" id="PF01548">
    <property type="entry name" value="DEDD_Tnp_IS110"/>
    <property type="match status" value="1"/>
</dbReference>
<accession>A0A140WYU6</accession>
<dbReference type="PANTHER" id="PTHR33055">
    <property type="entry name" value="TRANSPOSASE FOR INSERTION SEQUENCE ELEMENT IS1111A"/>
    <property type="match status" value="1"/>
</dbReference>
<dbReference type="GO" id="GO:0006313">
    <property type="term" value="P:DNA transposition"/>
    <property type="evidence" value="ECO:0007669"/>
    <property type="project" value="InterPro"/>
</dbReference>
<keyword evidence="4" id="KW-0614">Plasmid</keyword>
<name>A0A140WYU6_ECOLX</name>
<dbReference type="EMBL" id="KC853435">
    <property type="protein sequence ID" value="AHF23322.1"/>
    <property type="molecule type" value="Genomic_DNA"/>
</dbReference>
<evidence type="ECO:0000259" key="2">
    <source>
        <dbReference type="Pfam" id="PF01548"/>
    </source>
</evidence>
<geneLocation type="plasmid" evidence="4">
    <name>pACN001-B</name>
</geneLocation>
<gene>
    <name evidence="4" type="ORF">J444_pB229</name>
</gene>
<feature type="domain" description="Transposase IS116/IS110/IS902 C-terminal" evidence="3">
    <location>
        <begin position="202"/>
        <end position="286"/>
    </location>
</feature>
<evidence type="ECO:0000256" key="1">
    <source>
        <dbReference type="SAM" id="Coils"/>
    </source>
</evidence>
<feature type="coiled-coil region" evidence="1">
    <location>
        <begin position="165"/>
        <end position="192"/>
    </location>
</feature>
<dbReference type="Pfam" id="PF02371">
    <property type="entry name" value="Transposase_20"/>
    <property type="match status" value="1"/>
</dbReference>
<dbReference type="InterPro" id="IPR002525">
    <property type="entry name" value="Transp_IS110-like_N"/>
</dbReference>
<proteinExistence type="predicted"/>
<dbReference type="InterPro" id="IPR047650">
    <property type="entry name" value="Transpos_IS110"/>
</dbReference>
<dbReference type="GO" id="GO:0003677">
    <property type="term" value="F:DNA binding"/>
    <property type="evidence" value="ECO:0007669"/>
    <property type="project" value="InterPro"/>
</dbReference>
<dbReference type="AlphaFoldDB" id="A0A140WYU6"/>
<dbReference type="PANTHER" id="PTHR33055:SF3">
    <property type="entry name" value="PUTATIVE TRANSPOSASE FOR IS117-RELATED"/>
    <property type="match status" value="1"/>
</dbReference>
<feature type="domain" description="Transposase IS110-like N-terminal" evidence="2">
    <location>
        <begin position="4"/>
        <end position="157"/>
    </location>
</feature>
<dbReference type="InterPro" id="IPR003346">
    <property type="entry name" value="Transposase_20"/>
</dbReference>
<dbReference type="RefSeq" id="WP_000487120.1">
    <property type="nucleotide sequence ID" value="NC_023327.1"/>
</dbReference>
<dbReference type="GO" id="GO:0004803">
    <property type="term" value="F:transposase activity"/>
    <property type="evidence" value="ECO:0007669"/>
    <property type="project" value="InterPro"/>
</dbReference>